<accession>R0GER9</accession>
<dbReference type="InterPro" id="IPR036047">
    <property type="entry name" value="F-box-like_dom_sf"/>
</dbReference>
<dbReference type="Pfam" id="PF07734">
    <property type="entry name" value="FBA_1"/>
    <property type="match status" value="1"/>
</dbReference>
<organism evidence="2 3">
    <name type="scientific">Capsella rubella</name>
    <dbReference type="NCBI Taxonomy" id="81985"/>
    <lineage>
        <taxon>Eukaryota</taxon>
        <taxon>Viridiplantae</taxon>
        <taxon>Streptophyta</taxon>
        <taxon>Embryophyta</taxon>
        <taxon>Tracheophyta</taxon>
        <taxon>Spermatophyta</taxon>
        <taxon>Magnoliopsida</taxon>
        <taxon>eudicotyledons</taxon>
        <taxon>Gunneridae</taxon>
        <taxon>Pentapetalae</taxon>
        <taxon>rosids</taxon>
        <taxon>malvids</taxon>
        <taxon>Brassicales</taxon>
        <taxon>Brassicaceae</taxon>
        <taxon>Camelineae</taxon>
        <taxon>Capsella</taxon>
    </lineage>
</organism>
<gene>
    <name evidence="2" type="ORF">CARUB_v10021830mg</name>
</gene>
<dbReference type="InterPro" id="IPR017451">
    <property type="entry name" value="F-box-assoc_interact_dom"/>
</dbReference>
<dbReference type="PANTHER" id="PTHR47993">
    <property type="entry name" value="OS09G0372900 PROTEIN-RELATED"/>
    <property type="match status" value="1"/>
</dbReference>
<dbReference type="Pfam" id="PF00646">
    <property type="entry name" value="F-box"/>
    <property type="match status" value="1"/>
</dbReference>
<dbReference type="InterPro" id="IPR006527">
    <property type="entry name" value="F-box-assoc_dom_typ1"/>
</dbReference>
<evidence type="ECO:0000313" key="2">
    <source>
        <dbReference type="EMBL" id="EOA34312.1"/>
    </source>
</evidence>
<evidence type="ECO:0000313" key="3">
    <source>
        <dbReference type="Proteomes" id="UP000029121"/>
    </source>
</evidence>
<keyword evidence="3" id="KW-1185">Reference proteome</keyword>
<reference evidence="3" key="1">
    <citation type="journal article" date="2013" name="Nat. Genet.">
        <title>The Capsella rubella genome and the genomic consequences of rapid mating system evolution.</title>
        <authorList>
            <person name="Slotte T."/>
            <person name="Hazzouri K.M."/>
            <person name="Agren J.A."/>
            <person name="Koenig D."/>
            <person name="Maumus F."/>
            <person name="Guo Y.L."/>
            <person name="Steige K."/>
            <person name="Platts A.E."/>
            <person name="Escobar J.S."/>
            <person name="Newman L.K."/>
            <person name="Wang W."/>
            <person name="Mandakova T."/>
            <person name="Vello E."/>
            <person name="Smith L.M."/>
            <person name="Henz S.R."/>
            <person name="Steffen J."/>
            <person name="Takuno S."/>
            <person name="Brandvain Y."/>
            <person name="Coop G."/>
            <person name="Andolfatto P."/>
            <person name="Hu T.T."/>
            <person name="Blanchette M."/>
            <person name="Clark R.M."/>
            <person name="Quesneville H."/>
            <person name="Nordborg M."/>
            <person name="Gaut B.S."/>
            <person name="Lysak M.A."/>
            <person name="Jenkins J."/>
            <person name="Grimwood J."/>
            <person name="Chapman J."/>
            <person name="Prochnik S."/>
            <person name="Shu S."/>
            <person name="Rokhsar D."/>
            <person name="Schmutz J."/>
            <person name="Weigel D."/>
            <person name="Wright S.I."/>
        </authorList>
    </citation>
    <scope>NUCLEOTIDE SEQUENCE [LARGE SCALE GENOMIC DNA]</scope>
    <source>
        <strain evidence="3">cv. Monte Gargano</strain>
    </source>
</reference>
<dbReference type="EMBL" id="KB870806">
    <property type="protein sequence ID" value="EOA34312.1"/>
    <property type="molecule type" value="Genomic_DNA"/>
</dbReference>
<dbReference type="InterPro" id="IPR011043">
    <property type="entry name" value="Gal_Oxase/kelch_b-propeller"/>
</dbReference>
<dbReference type="PROSITE" id="PS50181">
    <property type="entry name" value="FBOX"/>
    <property type="match status" value="1"/>
</dbReference>
<dbReference type="KEGG" id="crb:17896418"/>
<dbReference type="OrthoDB" id="1924677at2759"/>
<proteinExistence type="predicted"/>
<dbReference type="NCBIfam" id="TIGR01640">
    <property type="entry name" value="F_box_assoc_1"/>
    <property type="match status" value="1"/>
</dbReference>
<name>R0GER9_9BRAS</name>
<feature type="domain" description="F-box" evidence="1">
    <location>
        <begin position="11"/>
        <end position="56"/>
    </location>
</feature>
<dbReference type="Proteomes" id="UP000029121">
    <property type="component" value="Unassembled WGS sequence"/>
</dbReference>
<dbReference type="AlphaFoldDB" id="R0GER9"/>
<sequence>MVRTKKKKTLTVPRRKLPLDIEEEILARVSPRSLRRFKFVCKDWDALLKSKIFVNKNFACGRSEFMIQTHSHIYSINVDLNDDPTIKVTDLCFDSPRRHRYFVCGICDGHLFIDSSLEGSLVWNPLLIEKPEKIAKDVVCGRSMGYQYDGSGTKKIYKIIGCCSTDRIDRVAVLEFATNKWEVTHCTTSDKTVGSRDLCMVSLNGNLYWTGSKYPHNGEYFIEMLDFSKEIVKIFCILPCVGKKQGSHTRALSIYKGDRFSVLQQSRKTGETEIWVTEKKIGNGDDGGNVVWIKFLNILRPDFPMIVRHHSTSYFVDNNIYGKSFVMCCRSKKPKQAWVYIVRGDICKKIKIDEVACEFKSSAYVPSLITISRKETETQHMNSISRCMSHIIHTTKQIHVG</sequence>
<protein>
    <recommendedName>
        <fullName evidence="1">F-box domain-containing protein</fullName>
    </recommendedName>
</protein>
<dbReference type="SMART" id="SM00256">
    <property type="entry name" value="FBOX"/>
    <property type="match status" value="1"/>
</dbReference>
<dbReference type="SUPFAM" id="SSF50965">
    <property type="entry name" value="Galactose oxidase, central domain"/>
    <property type="match status" value="1"/>
</dbReference>
<dbReference type="SUPFAM" id="SSF81383">
    <property type="entry name" value="F-box domain"/>
    <property type="match status" value="1"/>
</dbReference>
<dbReference type="CDD" id="cd22157">
    <property type="entry name" value="F-box_AtFBW1-like"/>
    <property type="match status" value="1"/>
</dbReference>
<dbReference type="PANTHER" id="PTHR47993:SF395">
    <property type="entry name" value="JACALIN-RELATED LECTIN 37-RELATED"/>
    <property type="match status" value="1"/>
</dbReference>
<dbReference type="InterPro" id="IPR001810">
    <property type="entry name" value="F-box_dom"/>
</dbReference>
<evidence type="ECO:0000259" key="1">
    <source>
        <dbReference type="PROSITE" id="PS50181"/>
    </source>
</evidence>
<dbReference type="InterPro" id="IPR050233">
    <property type="entry name" value="A_thaliana_F-box"/>
</dbReference>